<gene>
    <name evidence="2" type="ORF">NEA10_17715</name>
</gene>
<protein>
    <submittedName>
        <fullName evidence="2">Uncharacterized protein</fullName>
    </submittedName>
</protein>
<proteinExistence type="predicted"/>
<evidence type="ECO:0000313" key="2">
    <source>
        <dbReference type="EMBL" id="USR90643.1"/>
    </source>
</evidence>
<keyword evidence="1" id="KW-0472">Membrane</keyword>
<keyword evidence="1" id="KW-0812">Transmembrane</keyword>
<keyword evidence="3" id="KW-1185">Reference proteome</keyword>
<accession>A0ABY5AN60</accession>
<dbReference type="Proteomes" id="UP001056708">
    <property type="component" value="Chromosome"/>
</dbReference>
<name>A0ABY5AN60_9CYAN</name>
<reference evidence="2" key="1">
    <citation type="submission" date="2022-06" db="EMBL/GenBank/DDBJ databases">
        <title>Genome sequence of Phormidium yuhuli AB48 isolated from an industrial photobioreactor environment.</title>
        <authorList>
            <person name="Qiu Y."/>
            <person name="Noonan A.J.C."/>
            <person name="Dofher K."/>
            <person name="Koch M."/>
            <person name="Kieft B."/>
            <person name="Lin X."/>
            <person name="Ziels R.M."/>
            <person name="Hallam S.J."/>
        </authorList>
    </citation>
    <scope>NUCLEOTIDE SEQUENCE</scope>
    <source>
        <strain evidence="2">AB48</strain>
    </source>
</reference>
<sequence length="119" mass="13936">MTDSYDDDRPLIAFLQHHQPLPPPAPAELEAQLLQQIGLEQTLRRVQRRRRWRLCGAIAAALIPLAWLAHRSFSPQLSPAELAQLETFLEESWYCSSYECEPDFGEQEEWEMVWELSER</sequence>
<feature type="transmembrane region" description="Helical" evidence="1">
    <location>
        <begin position="52"/>
        <end position="69"/>
    </location>
</feature>
<evidence type="ECO:0000313" key="3">
    <source>
        <dbReference type="Proteomes" id="UP001056708"/>
    </source>
</evidence>
<dbReference type="RefSeq" id="WP_252662667.1">
    <property type="nucleotide sequence ID" value="NZ_CP098611.1"/>
</dbReference>
<organism evidence="2 3">
    <name type="scientific">Phormidium yuhuli AB48</name>
    <dbReference type="NCBI Taxonomy" id="2940671"/>
    <lineage>
        <taxon>Bacteria</taxon>
        <taxon>Bacillati</taxon>
        <taxon>Cyanobacteriota</taxon>
        <taxon>Cyanophyceae</taxon>
        <taxon>Oscillatoriophycideae</taxon>
        <taxon>Oscillatoriales</taxon>
        <taxon>Oscillatoriaceae</taxon>
        <taxon>Phormidium</taxon>
        <taxon>Phormidium yuhuli</taxon>
    </lineage>
</organism>
<dbReference type="EMBL" id="CP098611">
    <property type="protein sequence ID" value="USR90643.1"/>
    <property type="molecule type" value="Genomic_DNA"/>
</dbReference>
<keyword evidence="1" id="KW-1133">Transmembrane helix</keyword>
<evidence type="ECO:0000256" key="1">
    <source>
        <dbReference type="SAM" id="Phobius"/>
    </source>
</evidence>